<dbReference type="InterPro" id="IPR003675">
    <property type="entry name" value="Rce1/LyrA-like_dom"/>
</dbReference>
<protein>
    <submittedName>
        <fullName evidence="3">CPBP family intramembrane metalloprotease</fullName>
    </submittedName>
</protein>
<keyword evidence="3" id="KW-0645">Protease</keyword>
<keyword evidence="1" id="KW-0812">Transmembrane</keyword>
<dbReference type="AlphaFoldDB" id="A0A4P6URJ7"/>
<feature type="domain" description="CAAX prenyl protease 2/Lysostaphin resistance protein A-like" evidence="2">
    <location>
        <begin position="139"/>
        <end position="225"/>
    </location>
</feature>
<feature type="transmembrane region" description="Helical" evidence="1">
    <location>
        <begin position="95"/>
        <end position="115"/>
    </location>
</feature>
<keyword evidence="1" id="KW-1133">Transmembrane helix</keyword>
<keyword evidence="4" id="KW-1185">Reference proteome</keyword>
<dbReference type="GO" id="GO:0008237">
    <property type="term" value="F:metallopeptidase activity"/>
    <property type="evidence" value="ECO:0007669"/>
    <property type="project" value="UniProtKB-KW"/>
</dbReference>
<feature type="transmembrane region" description="Helical" evidence="1">
    <location>
        <begin position="130"/>
        <end position="149"/>
    </location>
</feature>
<feature type="transmembrane region" description="Helical" evidence="1">
    <location>
        <begin position="170"/>
        <end position="187"/>
    </location>
</feature>
<feature type="transmembrane region" description="Helical" evidence="1">
    <location>
        <begin position="12"/>
        <end position="32"/>
    </location>
</feature>
<keyword evidence="3" id="KW-0378">Hydrolase</keyword>
<dbReference type="Pfam" id="PF02517">
    <property type="entry name" value="Rce1-like"/>
    <property type="match status" value="1"/>
</dbReference>
<name>A0A4P6URJ7_9BACL</name>
<dbReference type="PANTHER" id="PTHR36435">
    <property type="entry name" value="SLR1288 PROTEIN"/>
    <property type="match status" value="1"/>
</dbReference>
<gene>
    <name evidence="3" type="ORF">DKZ56_00740</name>
</gene>
<organism evidence="3 4">
    <name type="scientific">Ureibacillus thermophilus</name>
    <dbReference type="NCBI Taxonomy" id="367743"/>
    <lineage>
        <taxon>Bacteria</taxon>
        <taxon>Bacillati</taxon>
        <taxon>Bacillota</taxon>
        <taxon>Bacilli</taxon>
        <taxon>Bacillales</taxon>
        <taxon>Caryophanaceae</taxon>
        <taxon>Ureibacillus</taxon>
    </lineage>
</organism>
<dbReference type="PANTHER" id="PTHR36435:SF6">
    <property type="entry name" value="ABORTIVE INFECTION PROTEIN"/>
    <property type="match status" value="1"/>
</dbReference>
<dbReference type="InterPro" id="IPR052710">
    <property type="entry name" value="CAAX_protease"/>
</dbReference>
<proteinExistence type="predicted"/>
<dbReference type="KEGG" id="uth:DKZ56_00740"/>
<dbReference type="RefSeq" id="WP_208650841.1">
    <property type="nucleotide sequence ID" value="NZ_CP036528.1"/>
</dbReference>
<sequence>MAHSKNFQSQKTALYVLLTYIGFQLSSFLLWIPPLKNFLLSLIDLEGREAQIALIGWWSSVTAGIAFIISFIFISKNKNFWNCLKGEKMPLLFSIVWGVIGFFMIYLGQIIGVQIESALGISPGSENTEAIINVTKIAPIMIFATVVFGPVLEELVFRRVIFGSIMQAQNNFWVAALVSAIFFAIIHLDFSHIILYTITGFILSFLYYKTKRLITPIIAHMMLNGFVTFLQLNIDKIQQYIN</sequence>
<keyword evidence="3" id="KW-0482">Metalloprotease</keyword>
<accession>A0A4P6URJ7</accession>
<dbReference type="Proteomes" id="UP000291151">
    <property type="component" value="Chromosome"/>
</dbReference>
<dbReference type="GO" id="GO:0006508">
    <property type="term" value="P:proteolysis"/>
    <property type="evidence" value="ECO:0007669"/>
    <property type="project" value="UniProtKB-KW"/>
</dbReference>
<reference evidence="3 4" key="1">
    <citation type="submission" date="2019-02" db="EMBL/GenBank/DDBJ databases">
        <title>Ureibacillus thermophilus.</title>
        <authorList>
            <person name="Sunny J.S."/>
            <person name="Natarajan A."/>
            <person name="Saleena L.M."/>
        </authorList>
    </citation>
    <scope>NUCLEOTIDE SEQUENCE [LARGE SCALE GENOMIC DNA]</scope>
    <source>
        <strain evidence="3 4">LM102</strain>
    </source>
</reference>
<feature type="transmembrane region" description="Helical" evidence="1">
    <location>
        <begin position="217"/>
        <end position="234"/>
    </location>
</feature>
<evidence type="ECO:0000313" key="3">
    <source>
        <dbReference type="EMBL" id="QBK24566.1"/>
    </source>
</evidence>
<dbReference type="GO" id="GO:0080120">
    <property type="term" value="P:CAAX-box protein maturation"/>
    <property type="evidence" value="ECO:0007669"/>
    <property type="project" value="UniProtKB-ARBA"/>
</dbReference>
<evidence type="ECO:0000313" key="4">
    <source>
        <dbReference type="Proteomes" id="UP000291151"/>
    </source>
</evidence>
<dbReference type="GO" id="GO:0004175">
    <property type="term" value="F:endopeptidase activity"/>
    <property type="evidence" value="ECO:0007669"/>
    <property type="project" value="UniProtKB-ARBA"/>
</dbReference>
<evidence type="ECO:0000256" key="1">
    <source>
        <dbReference type="SAM" id="Phobius"/>
    </source>
</evidence>
<dbReference type="EMBL" id="CP036528">
    <property type="protein sequence ID" value="QBK24566.1"/>
    <property type="molecule type" value="Genomic_DNA"/>
</dbReference>
<keyword evidence="1" id="KW-0472">Membrane</keyword>
<evidence type="ECO:0000259" key="2">
    <source>
        <dbReference type="Pfam" id="PF02517"/>
    </source>
</evidence>
<feature type="transmembrane region" description="Helical" evidence="1">
    <location>
        <begin position="52"/>
        <end position="74"/>
    </location>
</feature>